<dbReference type="PANTHER" id="PTHR39160:SF4">
    <property type="entry name" value="RESUSCITATION-PROMOTING FACTOR RPFB"/>
    <property type="match status" value="1"/>
</dbReference>
<gene>
    <name evidence="3" type="ORF">ENT17_08480</name>
</gene>
<dbReference type="AlphaFoldDB" id="A0A7C4L288"/>
<dbReference type="Pfam" id="PF07501">
    <property type="entry name" value="G5"/>
    <property type="match status" value="1"/>
</dbReference>
<reference evidence="3" key="1">
    <citation type="journal article" date="2020" name="mSystems">
        <title>Genome- and Community-Level Interaction Insights into Carbon Utilization and Element Cycling Functions of Hydrothermarchaeota in Hydrothermal Sediment.</title>
        <authorList>
            <person name="Zhou Z."/>
            <person name="Liu Y."/>
            <person name="Xu W."/>
            <person name="Pan J."/>
            <person name="Luo Z.H."/>
            <person name="Li M."/>
        </authorList>
    </citation>
    <scope>NUCLEOTIDE SEQUENCE [LARGE SCALE GENOMIC DNA]</scope>
    <source>
        <strain evidence="3">SpSt-556</strain>
    </source>
</reference>
<dbReference type="CDD" id="cd22786">
    <property type="entry name" value="DPBB_YuiC-like"/>
    <property type="match status" value="1"/>
</dbReference>
<comment type="caution">
    <text evidence="3">The sequence shown here is derived from an EMBL/GenBank/DDBJ whole genome shotgun (WGS) entry which is preliminary data.</text>
</comment>
<dbReference type="SMART" id="SM01208">
    <property type="entry name" value="G5"/>
    <property type="match status" value="1"/>
</dbReference>
<protein>
    <submittedName>
        <fullName evidence="3">DUF348 domain-containing protein</fullName>
    </submittedName>
</protein>
<evidence type="ECO:0000256" key="1">
    <source>
        <dbReference type="ARBA" id="ARBA00022729"/>
    </source>
</evidence>
<feature type="domain" description="G5" evidence="2">
    <location>
        <begin position="263"/>
        <end position="343"/>
    </location>
</feature>
<name>A0A7C4L288_9CHLR</name>
<proteinExistence type="predicted"/>
<dbReference type="PANTHER" id="PTHR39160">
    <property type="entry name" value="CELL WALL-BINDING PROTEIN YOCH"/>
    <property type="match status" value="1"/>
</dbReference>
<sequence length="464" mass="50953">MKMQTERLTVLALVCVALGAALLYFGLQHTVTVWIDGQSLTVQTRALTVGAALAEANIPLGAFDRLAPPLEARLPRQGVIRLERARPVQILDAASGRTHHLYTPERIPANLLAQAGLRLFPADRLEWNGAALDPAERLPEAPAYLLVYRPATPLEVILDGQRLQLISARPTLLGALSEAGIRLRAADRLSLPADTPLTGRPLQVEIEPARTVQIIADGKTHTFPVNAQTVGEALAQADLPLQNQDYSIPAEDQPIPEDRIIRVVRVREEVLVEQKPIPFKSTYQPDPNTELDQRSVVKAGELGVEVSRVRVRYEDGVEVSRQSEANWVAKEPVDQVLGYGTQVVVRTLETPEGTLEYWRKVTAFATSYHPCGFKAGCSYATASGATLQKGIVAVTRAWYSWMRGQRVYIPGYGSAVVADTGGGYPDGRNWIDLGYSDADYVPWASYVEIYFLTPVPANIPWLLP</sequence>
<accession>A0A7C4L288</accession>
<keyword evidence="1" id="KW-0732">Signal</keyword>
<dbReference type="PROSITE" id="PS51109">
    <property type="entry name" value="G5"/>
    <property type="match status" value="1"/>
</dbReference>
<dbReference type="Pfam" id="PF03990">
    <property type="entry name" value="DUF348"/>
    <property type="match status" value="3"/>
</dbReference>
<dbReference type="Gene3D" id="2.20.230.10">
    <property type="entry name" value="Resuscitation-promoting factor rpfb"/>
    <property type="match status" value="1"/>
</dbReference>
<dbReference type="InterPro" id="IPR011098">
    <property type="entry name" value="G5_dom"/>
</dbReference>
<dbReference type="EMBL" id="DSXR01000084">
    <property type="protein sequence ID" value="HGS87641.1"/>
    <property type="molecule type" value="Genomic_DNA"/>
</dbReference>
<dbReference type="InterPro" id="IPR007137">
    <property type="entry name" value="DUF348"/>
</dbReference>
<organism evidence="3">
    <name type="scientific">Bellilinea caldifistulae</name>
    <dbReference type="NCBI Taxonomy" id="360411"/>
    <lineage>
        <taxon>Bacteria</taxon>
        <taxon>Bacillati</taxon>
        <taxon>Chloroflexota</taxon>
        <taxon>Anaerolineae</taxon>
        <taxon>Anaerolineales</taxon>
        <taxon>Anaerolineaceae</taxon>
        <taxon>Bellilinea</taxon>
    </lineage>
</organism>
<evidence type="ECO:0000313" key="3">
    <source>
        <dbReference type="EMBL" id="HGS87641.1"/>
    </source>
</evidence>
<evidence type="ECO:0000259" key="2">
    <source>
        <dbReference type="PROSITE" id="PS51109"/>
    </source>
</evidence>
<dbReference type="InterPro" id="IPR051933">
    <property type="entry name" value="Resuscitation_pf_RpfB"/>
</dbReference>